<keyword evidence="7" id="KW-0539">Nucleus</keyword>
<comment type="caution">
    <text evidence="9">The sequence shown here is derived from an EMBL/GenBank/DDBJ whole genome shotgun (WGS) entry which is preliminary data.</text>
</comment>
<organism evidence="9">
    <name type="scientific">Heliothis virescens</name>
    <name type="common">Tobacco budworm moth</name>
    <dbReference type="NCBI Taxonomy" id="7102"/>
    <lineage>
        <taxon>Eukaryota</taxon>
        <taxon>Metazoa</taxon>
        <taxon>Ecdysozoa</taxon>
        <taxon>Arthropoda</taxon>
        <taxon>Hexapoda</taxon>
        <taxon>Insecta</taxon>
        <taxon>Pterygota</taxon>
        <taxon>Neoptera</taxon>
        <taxon>Endopterygota</taxon>
        <taxon>Lepidoptera</taxon>
        <taxon>Glossata</taxon>
        <taxon>Ditrysia</taxon>
        <taxon>Noctuoidea</taxon>
        <taxon>Noctuidae</taxon>
        <taxon>Heliothinae</taxon>
        <taxon>Heliothis</taxon>
    </lineage>
</organism>
<dbReference type="GO" id="GO:0004518">
    <property type="term" value="F:nuclease activity"/>
    <property type="evidence" value="ECO:0007669"/>
    <property type="project" value="UniProtKB-KW"/>
</dbReference>
<proteinExistence type="inferred from homology"/>
<evidence type="ECO:0000256" key="7">
    <source>
        <dbReference type="ARBA" id="ARBA00023242"/>
    </source>
</evidence>
<comment type="cofactor">
    <cofactor evidence="1">
        <name>a divalent metal cation</name>
        <dbReference type="ChEBI" id="CHEBI:60240"/>
    </cofactor>
</comment>
<evidence type="ECO:0000256" key="5">
    <source>
        <dbReference type="ARBA" id="ARBA00022723"/>
    </source>
</evidence>
<evidence type="ECO:0000256" key="3">
    <source>
        <dbReference type="ARBA" id="ARBA00006958"/>
    </source>
</evidence>
<dbReference type="AlphaFoldDB" id="A0A2A4JE29"/>
<evidence type="ECO:0000256" key="4">
    <source>
        <dbReference type="ARBA" id="ARBA00022722"/>
    </source>
</evidence>
<evidence type="ECO:0000313" key="9">
    <source>
        <dbReference type="EMBL" id="PCG70036.1"/>
    </source>
</evidence>
<dbReference type="GO" id="GO:0046872">
    <property type="term" value="F:metal ion binding"/>
    <property type="evidence" value="ECO:0007669"/>
    <property type="project" value="UniProtKB-KW"/>
</dbReference>
<comment type="similarity">
    <text evidence="3">Belongs to the HARBI1 family.</text>
</comment>
<evidence type="ECO:0000259" key="8">
    <source>
        <dbReference type="Pfam" id="PF13359"/>
    </source>
</evidence>
<dbReference type="GO" id="GO:0005634">
    <property type="term" value="C:nucleus"/>
    <property type="evidence" value="ECO:0007669"/>
    <property type="project" value="UniProtKB-SubCell"/>
</dbReference>
<dbReference type="Pfam" id="PF13359">
    <property type="entry name" value="DDE_Tnp_4"/>
    <property type="match status" value="1"/>
</dbReference>
<protein>
    <recommendedName>
        <fullName evidence="8">DDE Tnp4 domain-containing protein</fullName>
    </recommendedName>
</protein>
<evidence type="ECO:0000256" key="2">
    <source>
        <dbReference type="ARBA" id="ARBA00004123"/>
    </source>
</evidence>
<evidence type="ECO:0000256" key="1">
    <source>
        <dbReference type="ARBA" id="ARBA00001968"/>
    </source>
</evidence>
<dbReference type="InterPro" id="IPR027806">
    <property type="entry name" value="HARBI1_dom"/>
</dbReference>
<dbReference type="GO" id="GO:0016787">
    <property type="term" value="F:hydrolase activity"/>
    <property type="evidence" value="ECO:0007669"/>
    <property type="project" value="UniProtKB-KW"/>
</dbReference>
<keyword evidence="5" id="KW-0479">Metal-binding</keyword>
<dbReference type="PANTHER" id="PTHR22930">
    <property type="match status" value="1"/>
</dbReference>
<dbReference type="PANTHER" id="PTHR22930:SF289">
    <property type="entry name" value="DDE TNP4 DOMAIN-CONTAINING PROTEIN-RELATED"/>
    <property type="match status" value="1"/>
</dbReference>
<feature type="domain" description="DDE Tnp4" evidence="8">
    <location>
        <begin position="159"/>
        <end position="313"/>
    </location>
</feature>
<keyword evidence="4" id="KW-0540">Nuclease</keyword>
<dbReference type="STRING" id="7102.A0A2A4JE29"/>
<name>A0A2A4JE29_HELVI</name>
<sequence>MARLVVMYSVLLSSHKKQLKRRRDERRMMRYTDKAFSMNEDEFKANYRVTKDLFEEIFENIKPFMRSPKRRSDILPKYKVLVALSFYATGSYQKPIGGGYGTLMSQQSTSRSIREVTAALNHRMIQRKWIKFPQTRRERDAIKMRFFEKFNIPSVIGCIDGTHVAIIRPAENEERFFNRKHFHSRNVMIIADSDLRILSVDASFGGASHDSFVWNQHPVKQHLIDLNNNGENIFLLGDSGYAQREYMMTPIVDAPQGSPEEYYTKLHCSARNTVERTIGVLKNRWRCLIGHRVLHHHPDVAAKIINACCVLHNMCINRIYTDLDENMAEFGNDYPTFTSQESTGSTAVELRQGIEKRNVLVQQLWSNRR</sequence>
<keyword evidence="6" id="KW-0378">Hydrolase</keyword>
<reference evidence="9" key="1">
    <citation type="submission" date="2017-09" db="EMBL/GenBank/DDBJ databases">
        <title>Contemporary evolution of a Lepidopteran species, Heliothis virescens, in response to modern agricultural practices.</title>
        <authorList>
            <person name="Fritz M.L."/>
            <person name="Deyonke A.M."/>
            <person name="Papanicolaou A."/>
            <person name="Micinski S."/>
            <person name="Westbrook J."/>
            <person name="Gould F."/>
        </authorList>
    </citation>
    <scope>NUCLEOTIDE SEQUENCE [LARGE SCALE GENOMIC DNA]</scope>
    <source>
        <strain evidence="9">HvINT-</strain>
        <tissue evidence="9">Whole body</tissue>
    </source>
</reference>
<evidence type="ECO:0000256" key="6">
    <source>
        <dbReference type="ARBA" id="ARBA00022801"/>
    </source>
</evidence>
<dbReference type="InterPro" id="IPR045249">
    <property type="entry name" value="HARBI1-like"/>
</dbReference>
<gene>
    <name evidence="9" type="ORF">B5V51_3430</name>
</gene>
<dbReference type="EMBL" id="NWSH01001816">
    <property type="protein sequence ID" value="PCG70036.1"/>
    <property type="molecule type" value="Genomic_DNA"/>
</dbReference>
<accession>A0A2A4JE29</accession>
<comment type="subcellular location">
    <subcellularLocation>
        <location evidence="2">Nucleus</location>
    </subcellularLocation>
</comment>